<protein>
    <recommendedName>
        <fullName evidence="3">VIR protein</fullName>
    </recommendedName>
</protein>
<dbReference type="OrthoDB" id="10375118at2759"/>
<reference evidence="1 2" key="1">
    <citation type="submission" date="2011-09" db="EMBL/GenBank/DDBJ databases">
        <title>The Genome Sequence of Plasmodium vivax North Korean.</title>
        <authorList>
            <consortium name="The Broad Institute Genome Sequencing Platform"/>
            <consortium name="The Broad Institute Genome Sequencing Center for Infectious Disease"/>
            <person name="Neafsey D."/>
            <person name="Carlton J."/>
            <person name="Barnwell J."/>
            <person name="Collins W."/>
            <person name="Escalante A."/>
            <person name="Mullikin J."/>
            <person name="Saul A."/>
            <person name="Guigo R."/>
            <person name="Camara F."/>
            <person name="Young S.K."/>
            <person name="Zeng Q."/>
            <person name="Gargeya S."/>
            <person name="Fitzgerald M."/>
            <person name="Haas B."/>
            <person name="Abouelleil A."/>
            <person name="Alvarado L."/>
            <person name="Arachchi H.M."/>
            <person name="Berlin A."/>
            <person name="Brown A."/>
            <person name="Chapman S.B."/>
            <person name="Chen Z."/>
            <person name="Dunbar C."/>
            <person name="Freedman E."/>
            <person name="Gearin G."/>
            <person name="Gellesch M."/>
            <person name="Goldberg J."/>
            <person name="Griggs A."/>
            <person name="Gujja S."/>
            <person name="Heiman D."/>
            <person name="Howarth C."/>
            <person name="Larson L."/>
            <person name="Lui A."/>
            <person name="MacDonald P.J.P."/>
            <person name="Montmayeur A."/>
            <person name="Murphy C."/>
            <person name="Neiman D."/>
            <person name="Pearson M."/>
            <person name="Priest M."/>
            <person name="Roberts A."/>
            <person name="Saif S."/>
            <person name="Shea T."/>
            <person name="Shenoy N."/>
            <person name="Sisk P."/>
            <person name="Stolte C."/>
            <person name="Sykes S."/>
            <person name="Wortman J."/>
            <person name="Nusbaum C."/>
            <person name="Birren B."/>
        </authorList>
    </citation>
    <scope>NUCLEOTIDE SEQUENCE [LARGE SCALE GENOMIC DNA]</scope>
    <source>
        <strain evidence="1 2">North Korean</strain>
    </source>
</reference>
<accession>A0A0J9WDB6</accession>
<organism evidence="1 2">
    <name type="scientific">Plasmodium vivax North Korean</name>
    <dbReference type="NCBI Taxonomy" id="1035514"/>
    <lineage>
        <taxon>Eukaryota</taxon>
        <taxon>Sar</taxon>
        <taxon>Alveolata</taxon>
        <taxon>Apicomplexa</taxon>
        <taxon>Aconoidasida</taxon>
        <taxon>Haemosporida</taxon>
        <taxon>Plasmodiidae</taxon>
        <taxon>Plasmodium</taxon>
        <taxon>Plasmodium (Plasmodium)</taxon>
    </lineage>
</organism>
<name>A0A0J9WDB6_PLAVI</name>
<evidence type="ECO:0000313" key="2">
    <source>
        <dbReference type="Proteomes" id="UP000053239"/>
    </source>
</evidence>
<evidence type="ECO:0008006" key="3">
    <source>
        <dbReference type="Google" id="ProtNLM"/>
    </source>
</evidence>
<gene>
    <name evidence="1" type="ORF">PVNG_03817</name>
</gene>
<proteinExistence type="predicted"/>
<dbReference type="EMBL" id="KQ235435">
    <property type="protein sequence ID" value="KMZ98978.1"/>
    <property type="molecule type" value="Genomic_DNA"/>
</dbReference>
<evidence type="ECO:0000313" key="1">
    <source>
        <dbReference type="EMBL" id="KMZ98978.1"/>
    </source>
</evidence>
<dbReference type="AlphaFoldDB" id="A0A0J9WDB6"/>
<dbReference type="Proteomes" id="UP000053239">
    <property type="component" value="Unassembled WGS sequence"/>
</dbReference>
<sequence length="285" mass="32879">MGFSKLKQEYQFLGKILTFYDKLEQPVKENEQNKEILKLCDKGNTFNTNLTEEQVNTCKKLLRNFIYCYSMDYSDALNCCGNLYVWLYFDIKKSGISNDIIEKIFVLPRSTDYSGLKYNSCPYVTFNDGVKKPEDLMKLSIFNDNATTFNSMLKESKESNYCYLIKYVNECIDIYREMNRIYTFPKYCDNNPRKHACQLINEFDGYYTSHILSKEGISHNFPVLSSDTPLKYIDGCSSERIVSNTVPEEKKQDTPTTGGASTALTAMVGIPPFLALIYKVNIIRT</sequence>